<evidence type="ECO:0000256" key="3">
    <source>
        <dbReference type="ARBA" id="ARBA00022553"/>
    </source>
</evidence>
<dbReference type="PANTHER" id="PTHR15746:SF23">
    <property type="entry name" value="RAB11 INTERACTING PROTEIN, ISOFORM A"/>
    <property type="match status" value="1"/>
</dbReference>
<gene>
    <name evidence="9" type="ORF">BaRGS_00028946</name>
</gene>
<feature type="compositionally biased region" description="Basic and acidic residues" evidence="6">
    <location>
        <begin position="145"/>
        <end position="162"/>
    </location>
</feature>
<feature type="compositionally biased region" description="Basic and acidic residues" evidence="6">
    <location>
        <begin position="317"/>
        <end position="334"/>
    </location>
</feature>
<feature type="domain" description="FIP-RBD" evidence="8">
    <location>
        <begin position="487"/>
        <end position="549"/>
    </location>
</feature>
<dbReference type="GO" id="GO:0015031">
    <property type="term" value="P:protein transport"/>
    <property type="evidence" value="ECO:0007669"/>
    <property type="project" value="UniProtKB-KW"/>
</dbReference>
<dbReference type="SMART" id="SM00239">
    <property type="entry name" value="C2"/>
    <property type="match status" value="1"/>
</dbReference>
<feature type="region of interest" description="Disordered" evidence="6">
    <location>
        <begin position="103"/>
        <end position="128"/>
    </location>
</feature>
<evidence type="ECO:0000313" key="9">
    <source>
        <dbReference type="EMBL" id="KAK7479766.1"/>
    </source>
</evidence>
<evidence type="ECO:0000259" key="8">
    <source>
        <dbReference type="PROSITE" id="PS51511"/>
    </source>
</evidence>
<evidence type="ECO:0000313" key="10">
    <source>
        <dbReference type="Proteomes" id="UP001519460"/>
    </source>
</evidence>
<dbReference type="GO" id="GO:0055037">
    <property type="term" value="C:recycling endosome"/>
    <property type="evidence" value="ECO:0007669"/>
    <property type="project" value="UniProtKB-SubCell"/>
</dbReference>
<dbReference type="Proteomes" id="UP001519460">
    <property type="component" value="Unassembled WGS sequence"/>
</dbReference>
<dbReference type="InterPro" id="IPR037789">
    <property type="entry name" value="FIP_classI"/>
</dbReference>
<feature type="region of interest" description="Disordered" evidence="6">
    <location>
        <begin position="141"/>
        <end position="194"/>
    </location>
</feature>
<dbReference type="PANTHER" id="PTHR15746">
    <property type="entry name" value="RAB11-RELATED"/>
    <property type="match status" value="1"/>
</dbReference>
<dbReference type="SUPFAM" id="SSF49562">
    <property type="entry name" value="C2 domain (Calcium/lipid-binding domain, CaLB)"/>
    <property type="match status" value="1"/>
</dbReference>
<proteinExistence type="predicted"/>
<keyword evidence="2" id="KW-0813">Transport</keyword>
<keyword evidence="5" id="KW-0653">Protein transport</keyword>
<dbReference type="Gene3D" id="1.20.5.2440">
    <property type="match status" value="1"/>
</dbReference>
<dbReference type="AlphaFoldDB" id="A0ABD0JXK9"/>
<evidence type="ECO:0008006" key="11">
    <source>
        <dbReference type="Google" id="ProtNLM"/>
    </source>
</evidence>
<dbReference type="Pfam" id="PF00168">
    <property type="entry name" value="C2"/>
    <property type="match status" value="1"/>
</dbReference>
<comment type="subcellular location">
    <subcellularLocation>
        <location evidence="1">Recycling endosome</location>
    </subcellularLocation>
</comment>
<evidence type="ECO:0000259" key="7">
    <source>
        <dbReference type="PROSITE" id="PS50004"/>
    </source>
</evidence>
<keyword evidence="4" id="KW-0967">Endosome</keyword>
<evidence type="ECO:0000256" key="2">
    <source>
        <dbReference type="ARBA" id="ARBA00022448"/>
    </source>
</evidence>
<dbReference type="SUPFAM" id="SSF144270">
    <property type="entry name" value="Eferin C-derminal domain-like"/>
    <property type="match status" value="1"/>
</dbReference>
<name>A0ABD0JXK9_9CAEN</name>
<organism evidence="9 10">
    <name type="scientific">Batillaria attramentaria</name>
    <dbReference type="NCBI Taxonomy" id="370345"/>
    <lineage>
        <taxon>Eukaryota</taxon>
        <taxon>Metazoa</taxon>
        <taxon>Spiralia</taxon>
        <taxon>Lophotrochozoa</taxon>
        <taxon>Mollusca</taxon>
        <taxon>Gastropoda</taxon>
        <taxon>Caenogastropoda</taxon>
        <taxon>Sorbeoconcha</taxon>
        <taxon>Cerithioidea</taxon>
        <taxon>Batillariidae</taxon>
        <taxon>Batillaria</taxon>
    </lineage>
</organism>
<evidence type="ECO:0000256" key="1">
    <source>
        <dbReference type="ARBA" id="ARBA00004172"/>
    </source>
</evidence>
<evidence type="ECO:0000256" key="5">
    <source>
        <dbReference type="ARBA" id="ARBA00022927"/>
    </source>
</evidence>
<dbReference type="PROSITE" id="PS50004">
    <property type="entry name" value="C2"/>
    <property type="match status" value="1"/>
</dbReference>
<comment type="caution">
    <text evidence="9">The sequence shown here is derived from an EMBL/GenBank/DDBJ whole genome shotgun (WGS) entry which is preliminary data.</text>
</comment>
<dbReference type="Gene3D" id="2.60.40.150">
    <property type="entry name" value="C2 domain"/>
    <property type="match status" value="1"/>
</dbReference>
<feature type="domain" description="C2" evidence="7">
    <location>
        <begin position="1"/>
        <end position="108"/>
    </location>
</feature>
<sequence length="556" mass="63166">MLPDANDVIVHCKCIVLRARNLIAKGKGGNNDVFVTIQLGKEKYQTSTIKNARNPEWFEECDLPIPHMHSEIEVQVFNRGVLSDDFLGFATIPLWEQKIQDKPKSQWVPLKAKPSKGPDNKKRSSSIRNLATAVGDKLKFTRSKSFRENRKDPEGGKTDRHQNQNHSSLQDVPEPKVYVQKGTNVPPSKGAPPSTLPAVSFPALDLDHTWTDSTEEGLTRSYSMSAAYMKSMSLDRGQVITLNSMEQAEDVRSQSLYNIAGNRRSMVELPSSQPPPPYQVRPSSQDDMTLTIREHAARPYPPPRIPISTNPTYLDSVLRREHARYESIRERTEPEESSSSDGEGVRRRRPRPPPRGVRIRQTVDGSSMDRRDSGSMPNVRKPDGGSREGTPVSMEAGDGEYMETPRSETITNGSLQFDRGSLSAHRKKLSSSGHVYLNGEVKMRKRSKRDRLQMYRQAGRRYTVQGLEGRLSGLYDDSLSDPSDSSRTEIPDDLFSVFKNMNKEELLRIVIQNKAQLIRKDQYIKDLENYIDDLLVRVMETQPRILHRHRPPMQHR</sequence>
<dbReference type="InterPro" id="IPR019018">
    <property type="entry name" value="Rab-bd_FIP-RBD"/>
</dbReference>
<keyword evidence="3" id="KW-0597">Phosphoprotein</keyword>
<evidence type="ECO:0000256" key="4">
    <source>
        <dbReference type="ARBA" id="ARBA00022753"/>
    </source>
</evidence>
<protein>
    <recommendedName>
        <fullName evidence="11">Rab11 family-interacting protein 2</fullName>
    </recommendedName>
</protein>
<dbReference type="PROSITE" id="PS51511">
    <property type="entry name" value="FIP_RBD"/>
    <property type="match status" value="1"/>
</dbReference>
<dbReference type="InterPro" id="IPR000008">
    <property type="entry name" value="C2_dom"/>
</dbReference>
<feature type="region of interest" description="Disordered" evidence="6">
    <location>
        <begin position="296"/>
        <end position="398"/>
    </location>
</feature>
<dbReference type="InterPro" id="IPR037245">
    <property type="entry name" value="FIP-RBD_C_sf"/>
</dbReference>
<reference evidence="9 10" key="1">
    <citation type="journal article" date="2023" name="Sci. Data">
        <title>Genome assembly of the Korean intertidal mud-creeper Batillaria attramentaria.</title>
        <authorList>
            <person name="Patra A.K."/>
            <person name="Ho P.T."/>
            <person name="Jun S."/>
            <person name="Lee S.J."/>
            <person name="Kim Y."/>
            <person name="Won Y.J."/>
        </authorList>
    </citation>
    <scope>NUCLEOTIDE SEQUENCE [LARGE SCALE GENOMIC DNA]</scope>
    <source>
        <strain evidence="9">Wonlab-2016</strain>
    </source>
</reference>
<dbReference type="Pfam" id="PF09457">
    <property type="entry name" value="RBD-FIP"/>
    <property type="match status" value="1"/>
</dbReference>
<dbReference type="EMBL" id="JACVVK020000295">
    <property type="protein sequence ID" value="KAK7479766.1"/>
    <property type="molecule type" value="Genomic_DNA"/>
</dbReference>
<accession>A0ABD0JXK9</accession>
<keyword evidence="10" id="KW-1185">Reference proteome</keyword>
<dbReference type="InterPro" id="IPR035892">
    <property type="entry name" value="C2_domain_sf"/>
</dbReference>
<evidence type="ECO:0000256" key="6">
    <source>
        <dbReference type="SAM" id="MobiDB-lite"/>
    </source>
</evidence>